<comment type="caution">
    <text evidence="2">The sequence shown here is derived from an EMBL/GenBank/DDBJ whole genome shotgun (WGS) entry which is preliminary data.</text>
</comment>
<feature type="region of interest" description="Disordered" evidence="1">
    <location>
        <begin position="153"/>
        <end position="179"/>
    </location>
</feature>
<organism evidence="2 3">
    <name type="scientific">Rhinolophus ferrumequinum</name>
    <name type="common">Greater horseshoe bat</name>
    <dbReference type="NCBI Taxonomy" id="59479"/>
    <lineage>
        <taxon>Eukaryota</taxon>
        <taxon>Metazoa</taxon>
        <taxon>Chordata</taxon>
        <taxon>Craniata</taxon>
        <taxon>Vertebrata</taxon>
        <taxon>Euteleostomi</taxon>
        <taxon>Mammalia</taxon>
        <taxon>Eutheria</taxon>
        <taxon>Laurasiatheria</taxon>
        <taxon>Chiroptera</taxon>
        <taxon>Yinpterochiroptera</taxon>
        <taxon>Rhinolophoidea</taxon>
        <taxon>Rhinolophidae</taxon>
        <taxon>Rhinolophinae</taxon>
        <taxon>Rhinolophus</taxon>
    </lineage>
</organism>
<feature type="compositionally biased region" description="Polar residues" evidence="1">
    <location>
        <begin position="1"/>
        <end position="10"/>
    </location>
</feature>
<feature type="region of interest" description="Disordered" evidence="1">
    <location>
        <begin position="353"/>
        <end position="392"/>
    </location>
</feature>
<protein>
    <submittedName>
        <fullName evidence="2">Uncharacterized protein</fullName>
    </submittedName>
</protein>
<feature type="compositionally biased region" description="Polar residues" evidence="1">
    <location>
        <begin position="26"/>
        <end position="41"/>
    </location>
</feature>
<reference evidence="2 3" key="1">
    <citation type="journal article" date="2020" name="Nature">
        <title>Six reference-quality genomes reveal evolution of bat adaptations.</title>
        <authorList>
            <person name="Jebb D."/>
            <person name="Huang Z."/>
            <person name="Pippel M."/>
            <person name="Hughes G.M."/>
            <person name="Lavrichenko K."/>
            <person name="Devanna P."/>
            <person name="Winkler S."/>
            <person name="Jermiin L.S."/>
            <person name="Skirmuntt E.C."/>
            <person name="Katzourakis A."/>
            <person name="Burkitt-Gray L."/>
            <person name="Ray D.A."/>
            <person name="Sullivan K.A.M."/>
            <person name="Roscito J.G."/>
            <person name="Kirilenko B.M."/>
            <person name="Davalos L.M."/>
            <person name="Corthals A.P."/>
            <person name="Power M.L."/>
            <person name="Jones G."/>
            <person name="Ransome R.D."/>
            <person name="Dechmann D.K.N."/>
            <person name="Locatelli A.G."/>
            <person name="Puechmaille S.J."/>
            <person name="Fedrigo O."/>
            <person name="Jarvis E.D."/>
            <person name="Hiller M."/>
            <person name="Vernes S.C."/>
            <person name="Myers E.W."/>
            <person name="Teeling E.C."/>
        </authorList>
    </citation>
    <scope>NUCLEOTIDE SEQUENCE [LARGE SCALE GENOMIC DNA]</scope>
    <source>
        <strain evidence="2">MRhiFer1</strain>
        <tissue evidence="2">Lung</tissue>
    </source>
</reference>
<feature type="compositionally biased region" description="Polar residues" evidence="1">
    <location>
        <begin position="279"/>
        <end position="292"/>
    </location>
</feature>
<accession>A0A7J8AV05</accession>
<feature type="compositionally biased region" description="Polar residues" evidence="1">
    <location>
        <begin position="157"/>
        <end position="167"/>
    </location>
</feature>
<evidence type="ECO:0000256" key="1">
    <source>
        <dbReference type="SAM" id="MobiDB-lite"/>
    </source>
</evidence>
<gene>
    <name evidence="2" type="ORF">mRhiFer1_007824</name>
</gene>
<feature type="region of interest" description="Disordered" evidence="1">
    <location>
        <begin position="1"/>
        <end position="87"/>
    </location>
</feature>
<proteinExistence type="predicted"/>
<sequence length="404" mass="44720">MQAGCATTGSGPKEVEALSRDLGCSTELSPQLPEQMSQQREQPCRVEPELQGPGHLSDLEQQVRQSARRSWDPQVAPRHKNMSTQTEPPCGGVGCVYMVRGSARRRRLRLRGARPSKEMQMVSTQEKTPQRKECCVLKGQASAKGYRLRLHGALPSRQMQTASTQSPDLPGEADRTNAEQCPPRRHRQHQHQGLWLCQATQTATAWTTALQSTDGWSIRERRNARRRRRLQYLRMQLFRTSLGSPWRTALHAGAGWVSTKRSFLRRRRRVHASRLSEEAQVTCTQDEPQQASAGHGHQGERSISRCKPCLQGSPATSVQGETPQKDVSCVDSCSASGKLCLQKPELCVETQAGSAQNQPMAAQDKVARSSDEAASTQDDIVPAQDEVASVPSKVVPVENEAMFT</sequence>
<feature type="region of interest" description="Disordered" evidence="1">
    <location>
        <begin position="278"/>
        <end position="304"/>
    </location>
</feature>
<dbReference type="EMBL" id="JACAGC010000001">
    <property type="protein sequence ID" value="KAF6390244.1"/>
    <property type="molecule type" value="Genomic_DNA"/>
</dbReference>
<dbReference type="AlphaFoldDB" id="A0A7J8AV05"/>
<name>A0A7J8AV05_RHIFE</name>
<evidence type="ECO:0000313" key="3">
    <source>
        <dbReference type="Proteomes" id="UP000585614"/>
    </source>
</evidence>
<dbReference type="Proteomes" id="UP000585614">
    <property type="component" value="Unassembled WGS sequence"/>
</dbReference>
<evidence type="ECO:0000313" key="2">
    <source>
        <dbReference type="EMBL" id="KAF6390244.1"/>
    </source>
</evidence>